<feature type="region of interest" description="Disordered" evidence="1">
    <location>
        <begin position="244"/>
        <end position="263"/>
    </location>
</feature>
<dbReference type="EMBL" id="JADGJW010000112">
    <property type="protein sequence ID" value="KAJ3223918.1"/>
    <property type="molecule type" value="Genomic_DNA"/>
</dbReference>
<feature type="compositionally biased region" description="Basic residues" evidence="1">
    <location>
        <begin position="539"/>
        <end position="549"/>
    </location>
</feature>
<feature type="region of interest" description="Disordered" evidence="1">
    <location>
        <begin position="445"/>
        <end position="468"/>
    </location>
</feature>
<dbReference type="Proteomes" id="UP001211065">
    <property type="component" value="Unassembled WGS sequence"/>
</dbReference>
<feature type="compositionally biased region" description="Polar residues" evidence="1">
    <location>
        <begin position="455"/>
        <end position="468"/>
    </location>
</feature>
<name>A0AAD5Y008_9FUNG</name>
<keyword evidence="3" id="KW-1185">Reference proteome</keyword>
<sequence length="599" mass="68934">MVRIMTSAMDKHQLNEQWKADLAQQLKEQNEKKSKAFFEKKNCEKINYQGIPINVTLVHSNIPGVDATNMENLQQKLQLKDKNGRIIKSKIDFVIQGPIPPATENENSTFSYGKVKSYFNNIRESNEEEFGKKQRDHQNYLLKQIEEKKALQQFEKKKEQEEVSKFESSFKNSNSITKQVMPEQNNVADENLLNGFKRRSDPNAKHIDSEEERKKKEMIYKNELKIQMEEKKKRELAEKQMEQTAAIQEQNNNSKQSSSSCNINNKTFHKIEVNTTVADEEKHENAVGAVVKIKKSRIPCLSKKSILKAKLKFKSLVSLQPLEDKSNFKIPISSTQEIAQNFVNKNSLTSFPAGKKAIIDTLVNLNESKKAQKSPKKLIKLKKIDAKVTLRAKDNLDEKKITPLPPITKDTKKVKNVETVKELPIKTKLDKSKDLVKLNKAEENRNFSKTEDSPMPSSIKTEKATSNSSVLKFTQNKYNEKIVNHENNAKSNINTVDDVKNLENDTTVKTITDLNGTVYDDNEKVEDKKDKNFSDTTSNHKKFKRKLRRKNTENKQSDVEEINIVDPESLRLVKYLRNFENVLMQEQVRISVALASNDM</sequence>
<reference evidence="2" key="1">
    <citation type="submission" date="2020-05" db="EMBL/GenBank/DDBJ databases">
        <title>Phylogenomic resolution of chytrid fungi.</title>
        <authorList>
            <person name="Stajich J.E."/>
            <person name="Amses K."/>
            <person name="Simmons R."/>
            <person name="Seto K."/>
            <person name="Myers J."/>
            <person name="Bonds A."/>
            <person name="Quandt C.A."/>
            <person name="Barry K."/>
            <person name="Liu P."/>
            <person name="Grigoriev I."/>
            <person name="Longcore J.E."/>
            <person name="James T.Y."/>
        </authorList>
    </citation>
    <scope>NUCLEOTIDE SEQUENCE</scope>
    <source>
        <strain evidence="2">JEL0476</strain>
    </source>
</reference>
<proteinExistence type="predicted"/>
<gene>
    <name evidence="2" type="ORF">HK099_000514</name>
</gene>
<dbReference type="AlphaFoldDB" id="A0AAD5Y008"/>
<organism evidence="2 3">
    <name type="scientific">Clydaea vesicula</name>
    <dbReference type="NCBI Taxonomy" id="447962"/>
    <lineage>
        <taxon>Eukaryota</taxon>
        <taxon>Fungi</taxon>
        <taxon>Fungi incertae sedis</taxon>
        <taxon>Chytridiomycota</taxon>
        <taxon>Chytridiomycota incertae sedis</taxon>
        <taxon>Chytridiomycetes</taxon>
        <taxon>Lobulomycetales</taxon>
        <taxon>Lobulomycetaceae</taxon>
        <taxon>Clydaea</taxon>
    </lineage>
</organism>
<feature type="region of interest" description="Disordered" evidence="1">
    <location>
        <begin position="529"/>
        <end position="556"/>
    </location>
</feature>
<evidence type="ECO:0000313" key="2">
    <source>
        <dbReference type="EMBL" id="KAJ3223918.1"/>
    </source>
</evidence>
<accession>A0AAD5Y008</accession>
<evidence type="ECO:0000313" key="3">
    <source>
        <dbReference type="Proteomes" id="UP001211065"/>
    </source>
</evidence>
<feature type="compositionally biased region" description="Polar residues" evidence="1">
    <location>
        <begin position="172"/>
        <end position="185"/>
    </location>
</feature>
<feature type="compositionally biased region" description="Low complexity" evidence="1">
    <location>
        <begin position="251"/>
        <end position="263"/>
    </location>
</feature>
<evidence type="ECO:0000256" key="1">
    <source>
        <dbReference type="SAM" id="MobiDB-lite"/>
    </source>
</evidence>
<protein>
    <submittedName>
        <fullName evidence="2">Uncharacterized protein</fullName>
    </submittedName>
</protein>
<comment type="caution">
    <text evidence="2">The sequence shown here is derived from an EMBL/GenBank/DDBJ whole genome shotgun (WGS) entry which is preliminary data.</text>
</comment>
<feature type="region of interest" description="Disordered" evidence="1">
    <location>
        <begin position="165"/>
        <end position="185"/>
    </location>
</feature>